<dbReference type="PROSITE" id="PS00914">
    <property type="entry name" value="SYNTAXIN"/>
    <property type="match status" value="1"/>
</dbReference>
<dbReference type="PANTHER" id="PTHR19957:SF83">
    <property type="entry name" value="SYNTAXIN-16"/>
    <property type="match status" value="1"/>
</dbReference>
<organism evidence="13 14">
    <name type="scientific">Lepraria neglecta</name>
    <dbReference type="NCBI Taxonomy" id="209136"/>
    <lineage>
        <taxon>Eukaryota</taxon>
        <taxon>Fungi</taxon>
        <taxon>Dikarya</taxon>
        <taxon>Ascomycota</taxon>
        <taxon>Pezizomycotina</taxon>
        <taxon>Lecanoromycetes</taxon>
        <taxon>OSLEUM clade</taxon>
        <taxon>Lecanoromycetidae</taxon>
        <taxon>Lecanorales</taxon>
        <taxon>Lecanorineae</taxon>
        <taxon>Stereocaulaceae</taxon>
        <taxon>Lepraria</taxon>
    </lineage>
</organism>
<evidence type="ECO:0000259" key="12">
    <source>
        <dbReference type="PROSITE" id="PS50192"/>
    </source>
</evidence>
<dbReference type="FunFam" id="1.20.58.70:FF:000021">
    <property type="entry name" value="SNARE complex subunit (Tlg2)"/>
    <property type="match status" value="1"/>
</dbReference>
<dbReference type="GO" id="GO:0006906">
    <property type="term" value="P:vesicle fusion"/>
    <property type="evidence" value="ECO:0007669"/>
    <property type="project" value="TreeGrafter"/>
</dbReference>
<evidence type="ECO:0000256" key="5">
    <source>
        <dbReference type="ARBA" id="ARBA00022927"/>
    </source>
</evidence>
<evidence type="ECO:0000256" key="9">
    <source>
        <dbReference type="ARBA" id="ARBA00023136"/>
    </source>
</evidence>
<name>A0AAE0DP59_9LECA</name>
<evidence type="ECO:0000313" key="14">
    <source>
        <dbReference type="Proteomes" id="UP001276659"/>
    </source>
</evidence>
<dbReference type="AlphaFoldDB" id="A0AAE0DP59"/>
<feature type="region of interest" description="Disordered" evidence="10">
    <location>
        <begin position="336"/>
        <end position="386"/>
    </location>
</feature>
<dbReference type="GO" id="GO:0005484">
    <property type="term" value="F:SNAP receptor activity"/>
    <property type="evidence" value="ECO:0007669"/>
    <property type="project" value="InterPro"/>
</dbReference>
<protein>
    <recommendedName>
        <fullName evidence="12">t-SNARE coiled-coil homology domain-containing protein</fullName>
    </recommendedName>
</protein>
<gene>
    <name evidence="13" type="ORF">OEA41_008462</name>
</gene>
<keyword evidence="3" id="KW-0813">Transport</keyword>
<evidence type="ECO:0000256" key="6">
    <source>
        <dbReference type="ARBA" id="ARBA00022989"/>
    </source>
</evidence>
<keyword evidence="8" id="KW-0175">Coiled coil</keyword>
<feature type="region of interest" description="Disordered" evidence="10">
    <location>
        <begin position="20"/>
        <end position="42"/>
    </location>
</feature>
<dbReference type="CDD" id="cd15845">
    <property type="entry name" value="SNARE_syntaxin16"/>
    <property type="match status" value="1"/>
</dbReference>
<dbReference type="InterPro" id="IPR006012">
    <property type="entry name" value="Syntaxin/epimorphin_CS"/>
</dbReference>
<feature type="compositionally biased region" description="Polar residues" evidence="10">
    <location>
        <begin position="199"/>
        <end position="209"/>
    </location>
</feature>
<comment type="caution">
    <text evidence="13">The sequence shown here is derived from an EMBL/GenBank/DDBJ whole genome shotgun (WGS) entry which is preliminary data.</text>
</comment>
<evidence type="ECO:0000256" key="1">
    <source>
        <dbReference type="ARBA" id="ARBA00004409"/>
    </source>
</evidence>
<dbReference type="Gene3D" id="1.20.58.70">
    <property type="match status" value="1"/>
</dbReference>
<dbReference type="InterPro" id="IPR010989">
    <property type="entry name" value="SNARE"/>
</dbReference>
<dbReference type="PANTHER" id="PTHR19957">
    <property type="entry name" value="SYNTAXIN"/>
    <property type="match status" value="1"/>
</dbReference>
<evidence type="ECO:0000256" key="3">
    <source>
        <dbReference type="ARBA" id="ARBA00022448"/>
    </source>
</evidence>
<dbReference type="EMBL" id="JASNWA010000004">
    <property type="protein sequence ID" value="KAK3177134.1"/>
    <property type="molecule type" value="Genomic_DNA"/>
</dbReference>
<evidence type="ECO:0000256" key="8">
    <source>
        <dbReference type="ARBA" id="ARBA00023054"/>
    </source>
</evidence>
<dbReference type="SMART" id="SM00397">
    <property type="entry name" value="t_SNARE"/>
    <property type="match status" value="1"/>
</dbReference>
<evidence type="ECO:0000256" key="10">
    <source>
        <dbReference type="SAM" id="MobiDB-lite"/>
    </source>
</evidence>
<dbReference type="PROSITE" id="PS50192">
    <property type="entry name" value="T_SNARE"/>
    <property type="match status" value="1"/>
</dbReference>
<keyword evidence="6 11" id="KW-1133">Transmembrane helix</keyword>
<dbReference type="GO" id="GO:0006886">
    <property type="term" value="P:intracellular protein transport"/>
    <property type="evidence" value="ECO:0007669"/>
    <property type="project" value="InterPro"/>
</dbReference>
<dbReference type="InterPro" id="IPR000727">
    <property type="entry name" value="T_SNARE_dom"/>
</dbReference>
<evidence type="ECO:0000256" key="11">
    <source>
        <dbReference type="SAM" id="Phobius"/>
    </source>
</evidence>
<keyword evidence="9 11" id="KW-0472">Membrane</keyword>
<dbReference type="Pfam" id="PF05739">
    <property type="entry name" value="SNARE"/>
    <property type="match status" value="1"/>
</dbReference>
<accession>A0AAE0DP59</accession>
<keyword evidence="4 11" id="KW-0812">Transmembrane</keyword>
<keyword evidence="7" id="KW-0333">Golgi apparatus</keyword>
<feature type="transmembrane region" description="Helical" evidence="11">
    <location>
        <begin position="313"/>
        <end position="330"/>
    </location>
</feature>
<keyword evidence="5" id="KW-0653">Protein transport</keyword>
<feature type="domain" description="T-SNARE coiled-coil homology" evidence="12">
    <location>
        <begin position="239"/>
        <end position="301"/>
    </location>
</feature>
<feature type="region of interest" description="Disordered" evidence="10">
    <location>
        <begin position="195"/>
        <end position="217"/>
    </location>
</feature>
<keyword evidence="14" id="KW-1185">Reference proteome</keyword>
<dbReference type="GO" id="GO:0031201">
    <property type="term" value="C:SNARE complex"/>
    <property type="evidence" value="ECO:0007669"/>
    <property type="project" value="TreeGrafter"/>
</dbReference>
<evidence type="ECO:0000313" key="13">
    <source>
        <dbReference type="EMBL" id="KAK3177134.1"/>
    </source>
</evidence>
<comment type="subcellular location">
    <subcellularLocation>
        <location evidence="1">Golgi apparatus membrane</location>
        <topology evidence="1">Single-pass type IV membrane protein</topology>
    </subcellularLocation>
</comment>
<evidence type="ECO:0000256" key="4">
    <source>
        <dbReference type="ARBA" id="ARBA00022692"/>
    </source>
</evidence>
<evidence type="ECO:0000256" key="2">
    <source>
        <dbReference type="ARBA" id="ARBA00009063"/>
    </source>
</evidence>
<sequence length="386" mass="42837">MWRDRTNLYISYRQSYAHHPPKKRKVVGPSGNGFSTSGYESEERRGLMSAGAFEDDGDTVIEMDLLPPRWVDIQDEVTELLGTIAKKSAELEKLHAKHVLPGFDDEDVKRQEEVAIERMTQEITRGFHDCQKAIQRIEMMVRDARHQGGVSKADETMARNIQISLASRVQEVSAGFRKKQSNYLKKLRTLGGLTIPFERSSTPSQNPYTDPSMMESETDKSFGQSMLQQTSLKRLNTNDVAIAQREREINDIAQGIIELADIFKELQGMVIDQGTMLDRIDYNVENMAVNVKAADKELNVATGYQRKYTKRKIMFLLFLLVIGMVILLLVKPKRSSAPAAPPSPDSGDPIGGLGVANPDPEVAASGPDVVQPNGGNAGNPIRGLPP</sequence>
<dbReference type="GO" id="GO:0048278">
    <property type="term" value="P:vesicle docking"/>
    <property type="evidence" value="ECO:0007669"/>
    <property type="project" value="TreeGrafter"/>
</dbReference>
<comment type="similarity">
    <text evidence="2">Belongs to the syntaxin family.</text>
</comment>
<dbReference type="Proteomes" id="UP001276659">
    <property type="component" value="Unassembled WGS sequence"/>
</dbReference>
<evidence type="ECO:0000256" key="7">
    <source>
        <dbReference type="ARBA" id="ARBA00023034"/>
    </source>
</evidence>
<dbReference type="SUPFAM" id="SSF47661">
    <property type="entry name" value="t-snare proteins"/>
    <property type="match status" value="1"/>
</dbReference>
<proteinExistence type="inferred from homology"/>
<dbReference type="GO" id="GO:0000149">
    <property type="term" value="F:SNARE binding"/>
    <property type="evidence" value="ECO:0007669"/>
    <property type="project" value="TreeGrafter"/>
</dbReference>
<dbReference type="InterPro" id="IPR045242">
    <property type="entry name" value="Syntaxin"/>
</dbReference>
<dbReference type="GO" id="GO:0000139">
    <property type="term" value="C:Golgi membrane"/>
    <property type="evidence" value="ECO:0007669"/>
    <property type="project" value="UniProtKB-SubCell"/>
</dbReference>
<reference evidence="13" key="1">
    <citation type="submission" date="2022-11" db="EMBL/GenBank/DDBJ databases">
        <title>Chromosomal genome sequence assembly and mating type (MAT) locus characterization of the leprose asexual lichenized fungus Lepraria neglecta (Nyl.) Erichsen.</title>
        <authorList>
            <person name="Allen J.L."/>
            <person name="Pfeffer B."/>
        </authorList>
    </citation>
    <scope>NUCLEOTIDE SEQUENCE</scope>
    <source>
        <strain evidence="13">Allen 5258</strain>
    </source>
</reference>